<dbReference type="Proteomes" id="UP000252107">
    <property type="component" value="Unassembled WGS sequence"/>
</dbReference>
<organism evidence="1 2">
    <name type="scientific">Nostoc minutum NIES-26</name>
    <dbReference type="NCBI Taxonomy" id="1844469"/>
    <lineage>
        <taxon>Bacteria</taxon>
        <taxon>Bacillati</taxon>
        <taxon>Cyanobacteriota</taxon>
        <taxon>Cyanophyceae</taxon>
        <taxon>Nostocales</taxon>
        <taxon>Nostocaceae</taxon>
        <taxon>Nostoc</taxon>
    </lineage>
</organism>
<evidence type="ECO:0000313" key="1">
    <source>
        <dbReference type="EMBL" id="RCJ18619.1"/>
    </source>
</evidence>
<comment type="caution">
    <text evidence="1">The sequence shown here is derived from an EMBL/GenBank/DDBJ whole genome shotgun (WGS) entry which is preliminary data.</text>
</comment>
<keyword evidence="2" id="KW-1185">Reference proteome</keyword>
<evidence type="ECO:0000313" key="2">
    <source>
        <dbReference type="Proteomes" id="UP000252107"/>
    </source>
</evidence>
<sequence>MSNNNKLIEKLGLAAVSHDACNHIDAISLGLNQLVNGWHGNSLEEMKPLLIAILNTTDRVHQLVELQKIYTFQSCIQLETLNQINMLCLLQQTYLENLPLAKSRGLTLHYETSINYRHPRFGKNAL</sequence>
<accession>A0A367Q370</accession>
<proteinExistence type="predicted"/>
<dbReference type="EMBL" id="LXQD01000346">
    <property type="protein sequence ID" value="RCJ18619.1"/>
    <property type="molecule type" value="Genomic_DNA"/>
</dbReference>
<name>A0A367Q370_9NOSO</name>
<protein>
    <submittedName>
        <fullName evidence="1">Uncharacterized protein</fullName>
    </submittedName>
</protein>
<dbReference type="AlphaFoldDB" id="A0A367Q370"/>
<gene>
    <name evidence="1" type="ORF">A6770_32735</name>
</gene>
<reference evidence="1" key="1">
    <citation type="submission" date="2016-04" db="EMBL/GenBank/DDBJ databases">
        <authorList>
            <person name="Tabuchi Yagui T.R."/>
        </authorList>
    </citation>
    <scope>NUCLEOTIDE SEQUENCE [LARGE SCALE GENOMIC DNA]</scope>
    <source>
        <strain evidence="1">NIES-26</strain>
    </source>
</reference>